<protein>
    <submittedName>
        <fullName evidence="3">SpoVR family protein</fullName>
    </submittedName>
</protein>
<dbReference type="KEGG" id="mana:MAMMFC1_01208"/>
<feature type="compositionally biased region" description="Basic and acidic residues" evidence="1">
    <location>
        <begin position="176"/>
        <end position="189"/>
    </location>
</feature>
<evidence type="ECO:0000259" key="2">
    <source>
        <dbReference type="Pfam" id="PF04293"/>
    </source>
</evidence>
<keyword evidence="4" id="KW-1185">Reference proteome</keyword>
<organism evidence="3 4">
    <name type="scientific">Methylomusa anaerophila</name>
    <dbReference type="NCBI Taxonomy" id="1930071"/>
    <lineage>
        <taxon>Bacteria</taxon>
        <taxon>Bacillati</taxon>
        <taxon>Bacillota</taxon>
        <taxon>Negativicutes</taxon>
        <taxon>Selenomonadales</taxon>
        <taxon>Sporomusaceae</taxon>
        <taxon>Methylomusa</taxon>
    </lineage>
</organism>
<reference evidence="3 4" key="1">
    <citation type="journal article" date="2018" name="Int. J. Syst. Evol. Microbiol.">
        <title>Methylomusa anaerophila gen. nov., sp. nov., an anaerobic methanol-utilizing bacterium isolated from a microbial fuel cell.</title>
        <authorList>
            <person name="Amano N."/>
            <person name="Yamamuro A."/>
            <person name="Miyahara M."/>
            <person name="Kouzuma A."/>
            <person name="Abe T."/>
            <person name="Watanabe K."/>
        </authorList>
    </citation>
    <scope>NUCLEOTIDE SEQUENCE [LARGE SCALE GENOMIC DNA]</scope>
    <source>
        <strain evidence="3 4">MMFC1</strain>
    </source>
</reference>
<proteinExistence type="predicted"/>
<sequence length="435" mass="51097">MTASYALKELTWWNEKIEDLVRQAGLDCYEQQFEICDYEDMLCYEAYVGMPSHYPHWSYGKAYERQKTFYSYNLTGLPYELVINSDPCIAYLMKDNSLLLQILTMAHVYGHNDFFKNNRLFKNNTRPELTVEMFKTHADRVRGYVANPGIGPKEVERILDAAHALRFQVRRLGKGKPPDRKQLAKEKSEGGPVPERLQNDLLGFIIERGKLSDWEKDLVNIVREETYYFLPQVETKIMNEGWASYWHYKLLNQLGLPQGLHFEFLQRHNMVVRPHEGRINPYFIGFKMFEYLDKTYGLEKILAIREEDRDQAFLRRYLNQELCEELRLFSYRIRGVDIVVSEVADEAGWKYIRDELANSVGLGTVPLVNPLTVENGKLVLEHVYDGRELEMTYAKETIKYVVDLWGDCAEIQTKLNNRNKVIRCGMDKLVCVWDM</sequence>
<dbReference type="AlphaFoldDB" id="A0A348AHK6"/>
<evidence type="ECO:0000313" key="4">
    <source>
        <dbReference type="Proteomes" id="UP000276437"/>
    </source>
</evidence>
<dbReference type="RefSeq" id="WP_126307333.1">
    <property type="nucleotide sequence ID" value="NZ_AP018449.1"/>
</dbReference>
<feature type="domain" description="SpoVR protein-like N-terminal" evidence="2">
    <location>
        <begin position="6"/>
        <end position="186"/>
    </location>
</feature>
<dbReference type="EMBL" id="AP018449">
    <property type="protein sequence ID" value="BBB90554.1"/>
    <property type="molecule type" value="Genomic_DNA"/>
</dbReference>
<dbReference type="PANTHER" id="PTHR30029">
    <property type="entry name" value="STAGE V SPORULATION PROTEIN R"/>
    <property type="match status" value="1"/>
</dbReference>
<dbReference type="PANTHER" id="PTHR30029:SF2">
    <property type="entry name" value="STAGE V SPORULATION PROTEIN R"/>
    <property type="match status" value="1"/>
</dbReference>
<evidence type="ECO:0000256" key="1">
    <source>
        <dbReference type="SAM" id="MobiDB-lite"/>
    </source>
</evidence>
<dbReference type="OrthoDB" id="9784270at2"/>
<dbReference type="Pfam" id="PF04293">
    <property type="entry name" value="SpoVR"/>
    <property type="match status" value="1"/>
</dbReference>
<accession>A0A348AHK6</accession>
<dbReference type="InterPro" id="IPR007390">
    <property type="entry name" value="Spore_V_R"/>
</dbReference>
<dbReference type="Proteomes" id="UP000276437">
    <property type="component" value="Chromosome"/>
</dbReference>
<evidence type="ECO:0000313" key="3">
    <source>
        <dbReference type="EMBL" id="BBB90554.1"/>
    </source>
</evidence>
<dbReference type="InterPro" id="IPR056174">
    <property type="entry name" value="SpoVR_N"/>
</dbReference>
<feature type="region of interest" description="Disordered" evidence="1">
    <location>
        <begin position="174"/>
        <end position="195"/>
    </location>
</feature>
<gene>
    <name evidence="3" type="ORF">MAMMFC1_01208</name>
</gene>
<name>A0A348AHK6_9FIRM</name>